<evidence type="ECO:0000313" key="2">
    <source>
        <dbReference type="Proteomes" id="UP000824219"/>
    </source>
</evidence>
<protein>
    <submittedName>
        <fullName evidence="1">Uncharacterized protein</fullName>
    </submittedName>
</protein>
<reference evidence="1 2" key="1">
    <citation type="submission" date="2021-06" db="EMBL/GenBank/DDBJ databases">
        <title>Chromosome-level genome assembly of the red-tail catfish (Hemibagrus wyckioides).</title>
        <authorList>
            <person name="Shao F."/>
        </authorList>
    </citation>
    <scope>NUCLEOTIDE SEQUENCE [LARGE SCALE GENOMIC DNA]</scope>
    <source>
        <strain evidence="1">EC202008001</strain>
        <tissue evidence="1">Blood</tissue>
    </source>
</reference>
<accession>A0A9D3NF10</accession>
<organism evidence="1 2">
    <name type="scientific">Hemibagrus wyckioides</name>
    <dbReference type="NCBI Taxonomy" id="337641"/>
    <lineage>
        <taxon>Eukaryota</taxon>
        <taxon>Metazoa</taxon>
        <taxon>Chordata</taxon>
        <taxon>Craniata</taxon>
        <taxon>Vertebrata</taxon>
        <taxon>Euteleostomi</taxon>
        <taxon>Actinopterygii</taxon>
        <taxon>Neopterygii</taxon>
        <taxon>Teleostei</taxon>
        <taxon>Ostariophysi</taxon>
        <taxon>Siluriformes</taxon>
        <taxon>Bagridae</taxon>
        <taxon>Hemibagrus</taxon>
    </lineage>
</organism>
<sequence length="73" mass="8022">MLSWSLSSSSLPSEETRVFDPLCTWTCPSKDGHRLNIFSPQGQDLVWQLLIAQAEHSKAKAEVVLSHDAGVGQ</sequence>
<dbReference type="EMBL" id="JAHKSW010000019">
    <property type="protein sequence ID" value="KAG7320354.1"/>
    <property type="molecule type" value="Genomic_DNA"/>
</dbReference>
<gene>
    <name evidence="1" type="ORF">KOW79_016207</name>
</gene>
<keyword evidence="2" id="KW-1185">Reference proteome</keyword>
<comment type="caution">
    <text evidence="1">The sequence shown here is derived from an EMBL/GenBank/DDBJ whole genome shotgun (WGS) entry which is preliminary data.</text>
</comment>
<dbReference type="AlphaFoldDB" id="A0A9D3NF10"/>
<evidence type="ECO:0000313" key="1">
    <source>
        <dbReference type="EMBL" id="KAG7320354.1"/>
    </source>
</evidence>
<dbReference type="Proteomes" id="UP000824219">
    <property type="component" value="Linkage Group LG19"/>
</dbReference>
<name>A0A9D3NF10_9TELE</name>
<proteinExistence type="predicted"/>